<dbReference type="GO" id="GO:0000228">
    <property type="term" value="C:nuclear chromosome"/>
    <property type="evidence" value="ECO:0007669"/>
    <property type="project" value="TreeGrafter"/>
</dbReference>
<evidence type="ECO:0000256" key="3">
    <source>
        <dbReference type="SAM" id="MobiDB-lite"/>
    </source>
</evidence>
<feature type="region of interest" description="Disordered" evidence="3">
    <location>
        <begin position="595"/>
        <end position="617"/>
    </location>
</feature>
<reference evidence="5 6" key="1">
    <citation type="submission" date="2019-07" db="EMBL/GenBank/DDBJ databases">
        <title>Rhodotorula toruloides NBRC10032 genome sequencing.</title>
        <authorList>
            <person name="Shida Y."/>
            <person name="Takaku H."/>
            <person name="Ogasawara W."/>
            <person name="Mori K."/>
        </authorList>
    </citation>
    <scope>NUCLEOTIDE SEQUENCE [LARGE SCALE GENOMIC DNA]</scope>
    <source>
        <strain evidence="5 6">NBRC10032</strain>
    </source>
</reference>
<keyword evidence="1 2" id="KW-0238">DNA-binding</keyword>
<evidence type="ECO:0000256" key="2">
    <source>
        <dbReference type="PROSITE-ProRule" id="PRU00850"/>
    </source>
</evidence>
<feature type="region of interest" description="Disordered" evidence="3">
    <location>
        <begin position="57"/>
        <end position="77"/>
    </location>
</feature>
<evidence type="ECO:0000313" key="6">
    <source>
        <dbReference type="Proteomes" id="UP000321518"/>
    </source>
</evidence>
<organism evidence="5 6">
    <name type="scientific">Rhodotorula toruloides</name>
    <name type="common">Yeast</name>
    <name type="synonym">Rhodosporidium toruloides</name>
    <dbReference type="NCBI Taxonomy" id="5286"/>
    <lineage>
        <taxon>Eukaryota</taxon>
        <taxon>Fungi</taxon>
        <taxon>Dikarya</taxon>
        <taxon>Basidiomycota</taxon>
        <taxon>Pucciniomycotina</taxon>
        <taxon>Microbotryomycetes</taxon>
        <taxon>Sporidiobolales</taxon>
        <taxon>Sporidiobolaceae</taxon>
        <taxon>Rhodotorula</taxon>
    </lineage>
</organism>
<proteinExistence type="predicted"/>
<feature type="DNA-binding region" description="NDT80" evidence="2">
    <location>
        <begin position="441"/>
        <end position="686"/>
    </location>
</feature>
<dbReference type="InterPro" id="IPR052605">
    <property type="entry name" value="Fungal_trans_regulator"/>
</dbReference>
<evidence type="ECO:0000313" key="5">
    <source>
        <dbReference type="EMBL" id="GEM10939.1"/>
    </source>
</evidence>
<dbReference type="EMBL" id="BJWK01000012">
    <property type="protein sequence ID" value="GEM10939.1"/>
    <property type="molecule type" value="Genomic_DNA"/>
</dbReference>
<feature type="region of interest" description="Disordered" evidence="3">
    <location>
        <begin position="344"/>
        <end position="459"/>
    </location>
</feature>
<dbReference type="GO" id="GO:0045944">
    <property type="term" value="P:positive regulation of transcription by RNA polymerase II"/>
    <property type="evidence" value="ECO:0007669"/>
    <property type="project" value="TreeGrafter"/>
</dbReference>
<feature type="compositionally biased region" description="Polar residues" evidence="3">
    <location>
        <begin position="607"/>
        <end position="617"/>
    </location>
</feature>
<dbReference type="InterPro" id="IPR024061">
    <property type="entry name" value="NDT80_DNA-bd_dom"/>
</dbReference>
<dbReference type="Pfam" id="PF05224">
    <property type="entry name" value="NDT80_PhoG"/>
    <property type="match status" value="1"/>
</dbReference>
<accession>A0A511KKN0</accession>
<gene>
    <name evidence="5" type="ORF">Rt10032_c12g4956</name>
</gene>
<feature type="compositionally biased region" description="Low complexity" evidence="3">
    <location>
        <begin position="423"/>
        <end position="454"/>
    </location>
</feature>
<feature type="region of interest" description="Disordered" evidence="3">
    <location>
        <begin position="266"/>
        <end position="305"/>
    </location>
</feature>
<feature type="compositionally biased region" description="Low complexity" evidence="3">
    <location>
        <begin position="275"/>
        <end position="291"/>
    </location>
</feature>
<protein>
    <submittedName>
        <fullName evidence="5">Microtubule-associated protein</fullName>
    </submittedName>
</protein>
<feature type="domain" description="NDT80" evidence="4">
    <location>
        <begin position="441"/>
        <end position="686"/>
    </location>
</feature>
<feature type="region of interest" description="Disordered" evidence="3">
    <location>
        <begin position="1"/>
        <end position="38"/>
    </location>
</feature>
<dbReference type="AlphaFoldDB" id="A0A511KKN0"/>
<comment type="caution">
    <text evidence="5">The sequence shown here is derived from an EMBL/GenBank/DDBJ whole genome shotgun (WGS) entry which is preliminary data.</text>
</comment>
<dbReference type="SUPFAM" id="SSF49417">
    <property type="entry name" value="p53-like transcription factors"/>
    <property type="match status" value="1"/>
</dbReference>
<dbReference type="Gene3D" id="2.60.40.1390">
    <property type="entry name" value="NDT80 DNA-binding domain"/>
    <property type="match status" value="1"/>
</dbReference>
<dbReference type="InterPro" id="IPR008967">
    <property type="entry name" value="p53-like_TF_DNA-bd_sf"/>
</dbReference>
<dbReference type="GO" id="GO:0003700">
    <property type="term" value="F:DNA-binding transcription factor activity"/>
    <property type="evidence" value="ECO:0007669"/>
    <property type="project" value="UniProtKB-UniRule"/>
</dbReference>
<feature type="compositionally biased region" description="Basic residues" evidence="3">
    <location>
        <begin position="687"/>
        <end position="697"/>
    </location>
</feature>
<dbReference type="OrthoDB" id="2535460at2759"/>
<dbReference type="PROSITE" id="PS51517">
    <property type="entry name" value="NDT80"/>
    <property type="match status" value="1"/>
</dbReference>
<dbReference type="PANTHER" id="PTHR35144">
    <property type="entry name" value="MEIOSIS-SPECIFIC TRANSCRIPTION FACTOR NDT80"/>
    <property type="match status" value="1"/>
</dbReference>
<sequence>MQALDSARLEVQRQPMQLDAAPERIDGPSPPAQAGPHQTASFFASYPLFPSSRLPSFCPPSAPDSQRRCMDGLGVGSEDDHVRPCTVSWAAQLLQQFQQPPLDSTPVLHMPSPHPFGSPDTAQHPPAIPATYDSAESFVNENFPPQSSHVLPHHSSPTRPYAYTAIDATVAPPPLDPPTHSFGCPYAPAIAYSDSLDFANAASPPSRTSTSPSPFASAYPPADLSSTASFAPSWHCHPHHPAPAPFTPSSAQPTYTADSPLIDSSLAGFRLMPPSSSRHSYRQQSTSQYSTNGITDSQGASSSFASSQSSAPLFLLASPAPFPALDPELKVAAAQSSPVVYADASARPAQPGNEVEKVVGSDSSTCRPTRSGKRRARYLDDVEDVPSSQEDEADQADDGGEYRPSRKRTKPAPATTTSHRRQLSVSSTTSILSASTSATSPATSPVRTTSTSTRQPLHKPLEVIDVEDMEEWESETEFFGPWRMTEGMRVFDAHGNEVTLSPTINNPPSFTYDPTRAKWLTYRRNFLTLTISLHSRLALSTLRTSHSFSPIKHIEVGLTSATFPKGANAELLQLDVNRKLRDAVTLGRQVLEPTNVSTKMAEDRQQTDTSPSTAPHRYTTTFRRVQFRHSTANQPSIAVNATDKHFLVRCTLYAVHEDGSIVELGKWNSAMLIVRGRSPGNFGVAGKGKKKGQRKSSKTVGYGADTDTTDDDAPGEVVFDAGGNIVVLDSNSPLPSATKA</sequence>
<name>A0A511KKN0_RHOTO</name>
<feature type="region of interest" description="Disordered" evidence="3">
    <location>
        <begin position="683"/>
        <end position="714"/>
    </location>
</feature>
<dbReference type="InterPro" id="IPR037141">
    <property type="entry name" value="NDT80_DNA-bd_dom_sf"/>
</dbReference>
<evidence type="ECO:0000259" key="4">
    <source>
        <dbReference type="PROSITE" id="PS51517"/>
    </source>
</evidence>
<dbReference type="GO" id="GO:0051321">
    <property type="term" value="P:meiotic cell cycle"/>
    <property type="evidence" value="ECO:0007669"/>
    <property type="project" value="TreeGrafter"/>
</dbReference>
<evidence type="ECO:0000256" key="1">
    <source>
        <dbReference type="ARBA" id="ARBA00023125"/>
    </source>
</evidence>
<dbReference type="GO" id="GO:0003677">
    <property type="term" value="F:DNA binding"/>
    <property type="evidence" value="ECO:0007669"/>
    <property type="project" value="UniProtKB-KW"/>
</dbReference>
<dbReference type="PANTHER" id="PTHR35144:SF2">
    <property type="entry name" value="MEIOSIS-SPECIFIC TRANSCRIPTION FACTOR NDT80"/>
    <property type="match status" value="1"/>
</dbReference>
<dbReference type="Proteomes" id="UP000321518">
    <property type="component" value="Unassembled WGS sequence"/>
</dbReference>
<feature type="compositionally biased region" description="Acidic residues" evidence="3">
    <location>
        <begin position="381"/>
        <end position="399"/>
    </location>
</feature>